<name>A0A1X7HAP5_9BACL</name>
<keyword evidence="8" id="KW-1185">Reference proteome</keyword>
<protein>
    <submittedName>
        <fullName evidence="7">Beta-N-acetylhexosaminidase</fullName>
    </submittedName>
</protein>
<evidence type="ECO:0000313" key="7">
    <source>
        <dbReference type="EMBL" id="SMF82637.1"/>
    </source>
</evidence>
<dbReference type="PANTHER" id="PTHR30480">
    <property type="entry name" value="BETA-HEXOSAMINIDASE-RELATED"/>
    <property type="match status" value="1"/>
</dbReference>
<dbReference type="PROSITE" id="PS00775">
    <property type="entry name" value="GLYCOSYL_HYDROL_F3"/>
    <property type="match status" value="1"/>
</dbReference>
<dbReference type="Pfam" id="PF00933">
    <property type="entry name" value="Glyco_hydro_3"/>
    <property type="match status" value="1"/>
</dbReference>
<comment type="similarity">
    <text evidence="1">Belongs to the glycosyl hydrolase 3 family.</text>
</comment>
<dbReference type="Proteomes" id="UP000192940">
    <property type="component" value="Chromosome I"/>
</dbReference>
<dbReference type="SUPFAM" id="SSF51445">
    <property type="entry name" value="(Trans)glycosidases"/>
    <property type="match status" value="1"/>
</dbReference>
<dbReference type="EMBL" id="LT840184">
    <property type="protein sequence ID" value="SMF82637.1"/>
    <property type="molecule type" value="Genomic_DNA"/>
</dbReference>
<dbReference type="InterPro" id="IPR050226">
    <property type="entry name" value="NagZ_Beta-hexosaminidase"/>
</dbReference>
<dbReference type="InterPro" id="IPR001764">
    <property type="entry name" value="Glyco_hydro_3_N"/>
</dbReference>
<dbReference type="PANTHER" id="PTHR30480:SF16">
    <property type="entry name" value="GLYCOSIDE HYDROLASE FAMILY 3 DOMAIN PROTEIN"/>
    <property type="match status" value="1"/>
</dbReference>
<dbReference type="PROSITE" id="PS51257">
    <property type="entry name" value="PROKAR_LIPOPROTEIN"/>
    <property type="match status" value="1"/>
</dbReference>
<organism evidence="7 8">
    <name type="scientific">Paenibacillus uliginis N3/975</name>
    <dbReference type="NCBI Taxonomy" id="1313296"/>
    <lineage>
        <taxon>Bacteria</taxon>
        <taxon>Bacillati</taxon>
        <taxon>Bacillota</taxon>
        <taxon>Bacilli</taxon>
        <taxon>Bacillales</taxon>
        <taxon>Paenibacillaceae</taxon>
        <taxon>Paenibacillus</taxon>
    </lineage>
</organism>
<proteinExistence type="inferred from homology"/>
<feature type="chain" id="PRO_5038969030" evidence="5">
    <location>
        <begin position="33"/>
        <end position="444"/>
    </location>
</feature>
<dbReference type="AlphaFoldDB" id="A0A1X7HAP5"/>
<evidence type="ECO:0000256" key="5">
    <source>
        <dbReference type="SAM" id="SignalP"/>
    </source>
</evidence>
<sequence length="444" mass="47864">MRYIKGRCIMKSCTYISVLMCLLILGIAGCGANSETAKDEVQIPPKTETSDGPKVSNGVKEGKSQTKDPVANKPVDDSNDSALTQLKELSLEEKVGQLVIVGMEGTTVDSSSRKLLNTYHVGGFIFFKDNMESISQSVQLFNSLKKANAGNPIPLWMSIDEEGGRVSRMPDPFVKLPSSGKVGENDDPALAQEIAGQIGKRLFGFGLNMAYAPVLDVNSNPDNPVIGDRSFGNSAKMVSRLGIAAMKGIQETGVVPAVKHFPGHGDTSVDSHFGLPVVEHDKERLNKLELAPFKDAIDNGADVVMVSHLLMSKIDPETPASFSKPVITGLLREQLGFKGVVITDDMTMGAVGAGEIEIGEAAIRSVLAGTNIVLVGHEYDKEEAVIKSLIQAVKSKRITEKILDERVLTILRLKQKYNINDQPVTGPDVKQLNAEAKQLISKLK</sequence>
<keyword evidence="3" id="KW-0326">Glycosidase</keyword>
<evidence type="ECO:0000313" key="8">
    <source>
        <dbReference type="Proteomes" id="UP000192940"/>
    </source>
</evidence>
<dbReference type="InterPro" id="IPR017853">
    <property type="entry name" value="GH"/>
</dbReference>
<reference evidence="7 8" key="1">
    <citation type="submission" date="2017-04" db="EMBL/GenBank/DDBJ databases">
        <authorList>
            <person name="Afonso C.L."/>
            <person name="Miller P.J."/>
            <person name="Scott M.A."/>
            <person name="Spackman E."/>
            <person name="Goraichik I."/>
            <person name="Dimitrov K.M."/>
            <person name="Suarez D.L."/>
            <person name="Swayne D.E."/>
        </authorList>
    </citation>
    <scope>NUCLEOTIDE SEQUENCE [LARGE SCALE GENOMIC DNA]</scope>
    <source>
        <strain evidence="7 8">N3/975</strain>
    </source>
</reference>
<dbReference type="NCBIfam" id="NF003740">
    <property type="entry name" value="PRK05337.1"/>
    <property type="match status" value="1"/>
</dbReference>
<dbReference type="GO" id="GO:0009254">
    <property type="term" value="P:peptidoglycan turnover"/>
    <property type="evidence" value="ECO:0007669"/>
    <property type="project" value="TreeGrafter"/>
</dbReference>
<keyword evidence="5" id="KW-0732">Signal</keyword>
<dbReference type="Gene3D" id="3.20.20.300">
    <property type="entry name" value="Glycoside hydrolase, family 3, N-terminal domain"/>
    <property type="match status" value="1"/>
</dbReference>
<evidence type="ECO:0000256" key="3">
    <source>
        <dbReference type="ARBA" id="ARBA00023295"/>
    </source>
</evidence>
<feature type="domain" description="Glycoside hydrolase family 3 N-terminal" evidence="6">
    <location>
        <begin position="91"/>
        <end position="413"/>
    </location>
</feature>
<feature type="signal peptide" evidence="5">
    <location>
        <begin position="1"/>
        <end position="32"/>
    </location>
</feature>
<accession>A0A1X7HAP5</accession>
<evidence type="ECO:0000259" key="6">
    <source>
        <dbReference type="Pfam" id="PF00933"/>
    </source>
</evidence>
<evidence type="ECO:0000256" key="2">
    <source>
        <dbReference type="ARBA" id="ARBA00022801"/>
    </source>
</evidence>
<dbReference type="GO" id="GO:0005975">
    <property type="term" value="P:carbohydrate metabolic process"/>
    <property type="evidence" value="ECO:0007669"/>
    <property type="project" value="InterPro"/>
</dbReference>
<evidence type="ECO:0000256" key="4">
    <source>
        <dbReference type="SAM" id="MobiDB-lite"/>
    </source>
</evidence>
<dbReference type="InterPro" id="IPR036962">
    <property type="entry name" value="Glyco_hydro_3_N_sf"/>
</dbReference>
<feature type="region of interest" description="Disordered" evidence="4">
    <location>
        <begin position="37"/>
        <end position="79"/>
    </location>
</feature>
<dbReference type="STRING" id="1313296.SAMN05661091_2205"/>
<dbReference type="GO" id="GO:0004553">
    <property type="term" value="F:hydrolase activity, hydrolyzing O-glycosyl compounds"/>
    <property type="evidence" value="ECO:0007669"/>
    <property type="project" value="InterPro"/>
</dbReference>
<dbReference type="InterPro" id="IPR019800">
    <property type="entry name" value="Glyco_hydro_3_AS"/>
</dbReference>
<evidence type="ECO:0000256" key="1">
    <source>
        <dbReference type="ARBA" id="ARBA00005336"/>
    </source>
</evidence>
<keyword evidence="2" id="KW-0378">Hydrolase</keyword>
<gene>
    <name evidence="7" type="ORF">SAMN05661091_2205</name>
</gene>